<feature type="transmembrane region" description="Helical" evidence="2">
    <location>
        <begin position="324"/>
        <end position="346"/>
    </location>
</feature>
<feature type="region of interest" description="Disordered" evidence="1">
    <location>
        <begin position="292"/>
        <end position="318"/>
    </location>
</feature>
<evidence type="ECO:0000256" key="2">
    <source>
        <dbReference type="SAM" id="Phobius"/>
    </source>
</evidence>
<dbReference type="EMBL" id="JBANRG010000112">
    <property type="protein sequence ID" value="KAK7435051.1"/>
    <property type="molecule type" value="Genomic_DNA"/>
</dbReference>
<gene>
    <name evidence="3" type="ORF">VKT23_019859</name>
</gene>
<evidence type="ECO:0000313" key="4">
    <source>
        <dbReference type="Proteomes" id="UP001498398"/>
    </source>
</evidence>
<keyword evidence="2" id="KW-0472">Membrane</keyword>
<organism evidence="3 4">
    <name type="scientific">Marasmiellus scandens</name>
    <dbReference type="NCBI Taxonomy" id="2682957"/>
    <lineage>
        <taxon>Eukaryota</taxon>
        <taxon>Fungi</taxon>
        <taxon>Dikarya</taxon>
        <taxon>Basidiomycota</taxon>
        <taxon>Agaricomycotina</taxon>
        <taxon>Agaricomycetes</taxon>
        <taxon>Agaricomycetidae</taxon>
        <taxon>Agaricales</taxon>
        <taxon>Marasmiineae</taxon>
        <taxon>Omphalotaceae</taxon>
        <taxon>Marasmiellus</taxon>
    </lineage>
</organism>
<evidence type="ECO:0000256" key="1">
    <source>
        <dbReference type="SAM" id="MobiDB-lite"/>
    </source>
</evidence>
<feature type="region of interest" description="Disordered" evidence="1">
    <location>
        <begin position="430"/>
        <end position="450"/>
    </location>
</feature>
<keyword evidence="2" id="KW-1133">Transmembrane helix</keyword>
<evidence type="ECO:0000313" key="3">
    <source>
        <dbReference type="EMBL" id="KAK7435051.1"/>
    </source>
</evidence>
<name>A0ABR1IMB4_9AGAR</name>
<dbReference type="Gene3D" id="2.60.120.260">
    <property type="entry name" value="Galactose-binding domain-like"/>
    <property type="match status" value="2"/>
</dbReference>
<accession>A0ABR1IMB4</accession>
<feature type="compositionally biased region" description="Polar residues" evidence="1">
    <location>
        <begin position="430"/>
        <end position="444"/>
    </location>
</feature>
<feature type="region of interest" description="Disordered" evidence="1">
    <location>
        <begin position="375"/>
        <end position="397"/>
    </location>
</feature>
<dbReference type="Proteomes" id="UP001498398">
    <property type="component" value="Unassembled WGS sequence"/>
</dbReference>
<keyword evidence="2" id="KW-0812">Transmembrane</keyword>
<reference evidence="3 4" key="1">
    <citation type="submission" date="2024-01" db="EMBL/GenBank/DDBJ databases">
        <title>A draft genome for the cacao thread blight pathogen Marasmiellus scandens.</title>
        <authorList>
            <person name="Baruah I.K."/>
            <person name="Leung J."/>
            <person name="Bukari Y."/>
            <person name="Amoako-Attah I."/>
            <person name="Meinhardt L.W."/>
            <person name="Bailey B.A."/>
            <person name="Cohen S.P."/>
        </authorList>
    </citation>
    <scope>NUCLEOTIDE SEQUENCE [LARGE SCALE GENOMIC DNA]</scope>
    <source>
        <strain evidence="3 4">GH-19</strain>
    </source>
</reference>
<comment type="caution">
    <text evidence="3">The sequence shown here is derived from an EMBL/GenBank/DDBJ whole genome shotgun (WGS) entry which is preliminary data.</text>
</comment>
<protein>
    <submittedName>
        <fullName evidence="3">Uncharacterized protein</fullName>
    </submittedName>
</protein>
<feature type="compositionally biased region" description="Low complexity" evidence="1">
    <location>
        <begin position="294"/>
        <end position="311"/>
    </location>
</feature>
<sequence>MSSGDVLMILDAAAIPFSGGWHPTDQSYYFGGHMAVFGGPTNNNQTGNFNVAFQGTNIAFFGETNGTSTFQVQIDDDDPFDATVPDFGAQSNYTQWYQVPTLEDGIHTIKVSELQGGLDYVVITAGPSTPFNETTNIMVDDDDTSEIHYSGDWDRNTDIITINGGRPSGPPLGNTTHRTNTVGDSFIFQFAGTSVSLYGVFLGTETGSVDVGFNLDGQTSTKRIFVSPGAPPAFDESPNYLFFSASELEAGNHTLSANITDASGSQKFILDYILYTPSFSTLSSKPTFDLPQLPSSSAGSGPVPTTGSGSVDPQKSSSSVPTGAIIGGVVGGVIVVLLTLLTIFLIRRQRTSSRRHLLNPRLSVGSTAVTPYLQSFSPASPTSNSNSSNSGASQGFSTDKEAIIPQRHQAVDPEEDSTQLQINALRQQIHNLTEAQRSNGTTQELPPAYS</sequence>
<proteinExistence type="predicted"/>
<keyword evidence="4" id="KW-1185">Reference proteome</keyword>